<dbReference type="PANTHER" id="PTHR33048:SF47">
    <property type="entry name" value="INTEGRAL MEMBRANE PROTEIN-RELATED"/>
    <property type="match status" value="1"/>
</dbReference>
<feature type="region of interest" description="Disordered" evidence="6">
    <location>
        <begin position="250"/>
        <end position="285"/>
    </location>
</feature>
<feature type="transmembrane region" description="Helical" evidence="7">
    <location>
        <begin position="168"/>
        <end position="187"/>
    </location>
</feature>
<evidence type="ECO:0000256" key="4">
    <source>
        <dbReference type="ARBA" id="ARBA00023136"/>
    </source>
</evidence>
<keyword evidence="4 7" id="KW-0472">Membrane</keyword>
<sequence>MTTNTPIQDEIEALLNGPALAPPPGVEPNFENPPNHNGTGYGLISAMLAIAAIAMACRIYTKIIHPKRIRIEDAVQPIKLSQPLLWTCHIVLWINILFYSASAFAINLACIPRQRIWDKTITEGHCFNENDLYLAGTIVNLVSDIAIFATPQQVIWSLHMSFQKKVRVSCVFAIGLLCIGLACARISTTIENPKLPDSVYNLPKLAFLGAAEMVCALLVFCAPAFPQTMSNLGALPIFSQISLLVRGSTTTNNRSLTSSGKRSWIRRGGNSRKQSASRKEHKLEGLHKTTPEDEAAIIHTTEFEMRESYAARDSASRGGPVRTHGIRLVGRTGARQGTAVILTSMGTARSL</sequence>
<evidence type="ECO:0000256" key="5">
    <source>
        <dbReference type="ARBA" id="ARBA00038359"/>
    </source>
</evidence>
<proteinExistence type="inferred from homology"/>
<keyword evidence="3 7" id="KW-1133">Transmembrane helix</keyword>
<feature type="transmembrane region" description="Helical" evidence="7">
    <location>
        <begin position="84"/>
        <end position="106"/>
    </location>
</feature>
<dbReference type="Proteomes" id="UP001433268">
    <property type="component" value="Unassembled WGS sequence"/>
</dbReference>
<evidence type="ECO:0000313" key="10">
    <source>
        <dbReference type="Proteomes" id="UP001433268"/>
    </source>
</evidence>
<feature type="transmembrane region" description="Helical" evidence="7">
    <location>
        <begin position="207"/>
        <end position="225"/>
    </location>
</feature>
<keyword evidence="2 7" id="KW-0812">Transmembrane</keyword>
<evidence type="ECO:0000313" key="9">
    <source>
        <dbReference type="EMBL" id="KAK8062512.1"/>
    </source>
</evidence>
<dbReference type="InterPro" id="IPR049326">
    <property type="entry name" value="Rhodopsin_dom_fungi"/>
</dbReference>
<evidence type="ECO:0000259" key="8">
    <source>
        <dbReference type="Pfam" id="PF20684"/>
    </source>
</evidence>
<evidence type="ECO:0000256" key="1">
    <source>
        <dbReference type="ARBA" id="ARBA00004141"/>
    </source>
</evidence>
<name>A0ABR1UUZ1_9PEZI</name>
<dbReference type="InterPro" id="IPR052337">
    <property type="entry name" value="SAT4-like"/>
</dbReference>
<keyword evidence="10" id="KW-1185">Reference proteome</keyword>
<dbReference type="RefSeq" id="XP_066661111.1">
    <property type="nucleotide sequence ID" value="XM_066818923.1"/>
</dbReference>
<evidence type="ECO:0000256" key="7">
    <source>
        <dbReference type="SAM" id="Phobius"/>
    </source>
</evidence>
<organism evidence="9 10">
    <name type="scientific">Apiospora hydei</name>
    <dbReference type="NCBI Taxonomy" id="1337664"/>
    <lineage>
        <taxon>Eukaryota</taxon>
        <taxon>Fungi</taxon>
        <taxon>Dikarya</taxon>
        <taxon>Ascomycota</taxon>
        <taxon>Pezizomycotina</taxon>
        <taxon>Sordariomycetes</taxon>
        <taxon>Xylariomycetidae</taxon>
        <taxon>Amphisphaeriales</taxon>
        <taxon>Apiosporaceae</taxon>
        <taxon>Apiospora</taxon>
    </lineage>
</organism>
<gene>
    <name evidence="9" type="ORF">PG997_014609</name>
</gene>
<evidence type="ECO:0000256" key="2">
    <source>
        <dbReference type="ARBA" id="ARBA00022692"/>
    </source>
</evidence>
<accession>A0ABR1UUZ1</accession>
<comment type="caution">
    <text evidence="9">The sequence shown here is derived from an EMBL/GenBank/DDBJ whole genome shotgun (WGS) entry which is preliminary data.</text>
</comment>
<dbReference type="PANTHER" id="PTHR33048">
    <property type="entry name" value="PTH11-LIKE INTEGRAL MEMBRANE PROTEIN (AFU_ORTHOLOGUE AFUA_5G11245)"/>
    <property type="match status" value="1"/>
</dbReference>
<feature type="domain" description="Rhodopsin" evidence="8">
    <location>
        <begin position="84"/>
        <end position="229"/>
    </location>
</feature>
<dbReference type="GeneID" id="92051983"/>
<dbReference type="Pfam" id="PF20684">
    <property type="entry name" value="Fung_rhodopsin"/>
    <property type="match status" value="1"/>
</dbReference>
<feature type="compositionally biased region" description="Low complexity" evidence="6">
    <location>
        <begin position="250"/>
        <end position="260"/>
    </location>
</feature>
<comment type="similarity">
    <text evidence="5">Belongs to the SAT4 family.</text>
</comment>
<evidence type="ECO:0000256" key="6">
    <source>
        <dbReference type="SAM" id="MobiDB-lite"/>
    </source>
</evidence>
<comment type="subcellular location">
    <subcellularLocation>
        <location evidence="1">Membrane</location>
        <topology evidence="1">Multi-pass membrane protein</topology>
    </subcellularLocation>
</comment>
<protein>
    <recommendedName>
        <fullName evidence="8">Rhodopsin domain-containing protein</fullName>
    </recommendedName>
</protein>
<feature type="transmembrane region" description="Helical" evidence="7">
    <location>
        <begin position="40"/>
        <end position="61"/>
    </location>
</feature>
<dbReference type="EMBL" id="JAQQWN010000010">
    <property type="protein sequence ID" value="KAK8062512.1"/>
    <property type="molecule type" value="Genomic_DNA"/>
</dbReference>
<reference evidence="9 10" key="1">
    <citation type="submission" date="2023-01" db="EMBL/GenBank/DDBJ databases">
        <title>Analysis of 21 Apiospora genomes using comparative genomics revels a genus with tremendous synthesis potential of carbohydrate active enzymes and secondary metabolites.</title>
        <authorList>
            <person name="Sorensen T."/>
        </authorList>
    </citation>
    <scope>NUCLEOTIDE SEQUENCE [LARGE SCALE GENOMIC DNA]</scope>
    <source>
        <strain evidence="9 10">CBS 114990</strain>
    </source>
</reference>
<evidence type="ECO:0000256" key="3">
    <source>
        <dbReference type="ARBA" id="ARBA00022989"/>
    </source>
</evidence>